<dbReference type="EC" id="1.5.1.3" evidence="3 8"/>
<dbReference type="PROSITE" id="PS51330">
    <property type="entry name" value="DHFR_2"/>
    <property type="match status" value="1"/>
</dbReference>
<gene>
    <name evidence="11" type="ORF">C5O19_00460</name>
</gene>
<evidence type="ECO:0000313" key="11">
    <source>
        <dbReference type="EMBL" id="PQA58188.1"/>
    </source>
</evidence>
<comment type="similarity">
    <text evidence="2 8 9">Belongs to the dihydrofolate reductase family.</text>
</comment>
<dbReference type="CDD" id="cd00209">
    <property type="entry name" value="DHFR"/>
    <property type="match status" value="1"/>
</dbReference>
<dbReference type="PANTHER" id="PTHR48069">
    <property type="entry name" value="DIHYDROFOLATE REDUCTASE"/>
    <property type="match status" value="1"/>
</dbReference>
<dbReference type="AlphaFoldDB" id="A0A2S7IKN6"/>
<evidence type="ECO:0000256" key="3">
    <source>
        <dbReference type="ARBA" id="ARBA00012856"/>
    </source>
</evidence>
<dbReference type="PROSITE" id="PS00075">
    <property type="entry name" value="DHFR_1"/>
    <property type="match status" value="1"/>
</dbReference>
<keyword evidence="5 8" id="KW-0521">NADP</keyword>
<evidence type="ECO:0000256" key="8">
    <source>
        <dbReference type="PIRNR" id="PIRNR000194"/>
    </source>
</evidence>
<keyword evidence="6 8" id="KW-0560">Oxidoreductase</keyword>
<evidence type="ECO:0000256" key="2">
    <source>
        <dbReference type="ARBA" id="ARBA00009539"/>
    </source>
</evidence>
<keyword evidence="12" id="KW-1185">Reference proteome</keyword>
<dbReference type="GO" id="GO:0046655">
    <property type="term" value="P:folic acid metabolic process"/>
    <property type="evidence" value="ECO:0007669"/>
    <property type="project" value="TreeGrafter"/>
</dbReference>
<dbReference type="InterPro" id="IPR012259">
    <property type="entry name" value="DHFR"/>
</dbReference>
<dbReference type="SUPFAM" id="SSF53597">
    <property type="entry name" value="Dihydrofolate reductase-like"/>
    <property type="match status" value="1"/>
</dbReference>
<dbReference type="InterPro" id="IPR001796">
    <property type="entry name" value="DHFR_dom"/>
</dbReference>
<organism evidence="11 12">
    <name type="scientific">Siphonobacter curvatus</name>
    <dbReference type="NCBI Taxonomy" id="2094562"/>
    <lineage>
        <taxon>Bacteria</taxon>
        <taxon>Pseudomonadati</taxon>
        <taxon>Bacteroidota</taxon>
        <taxon>Cytophagia</taxon>
        <taxon>Cytophagales</taxon>
        <taxon>Cytophagaceae</taxon>
        <taxon>Siphonobacter</taxon>
    </lineage>
</organism>
<dbReference type="GO" id="GO:0005829">
    <property type="term" value="C:cytosol"/>
    <property type="evidence" value="ECO:0007669"/>
    <property type="project" value="TreeGrafter"/>
</dbReference>
<evidence type="ECO:0000256" key="6">
    <source>
        <dbReference type="ARBA" id="ARBA00023002"/>
    </source>
</evidence>
<dbReference type="PIRSF" id="PIRSF000194">
    <property type="entry name" value="DHFR"/>
    <property type="match status" value="1"/>
</dbReference>
<comment type="pathway">
    <text evidence="1 8">Cofactor biosynthesis; tetrahydrofolate biosynthesis; 5,6,7,8-tetrahydrofolate from 7,8-dihydrofolate: step 1/1.</text>
</comment>
<dbReference type="GO" id="GO:0046654">
    <property type="term" value="P:tetrahydrofolate biosynthetic process"/>
    <property type="evidence" value="ECO:0007669"/>
    <property type="project" value="UniProtKB-UniPathway"/>
</dbReference>
<dbReference type="Gene3D" id="3.40.430.10">
    <property type="entry name" value="Dihydrofolate Reductase, subunit A"/>
    <property type="match status" value="1"/>
</dbReference>
<name>A0A2S7IKN6_9BACT</name>
<dbReference type="GO" id="GO:0046452">
    <property type="term" value="P:dihydrofolate metabolic process"/>
    <property type="evidence" value="ECO:0007669"/>
    <property type="project" value="TreeGrafter"/>
</dbReference>
<proteinExistence type="inferred from homology"/>
<dbReference type="GO" id="GO:0006730">
    <property type="term" value="P:one-carbon metabolic process"/>
    <property type="evidence" value="ECO:0007669"/>
    <property type="project" value="UniProtKB-KW"/>
</dbReference>
<dbReference type="OrthoDB" id="9804315at2"/>
<dbReference type="UniPathway" id="UPA00077">
    <property type="reaction ID" value="UER00158"/>
</dbReference>
<evidence type="ECO:0000259" key="10">
    <source>
        <dbReference type="PROSITE" id="PS51330"/>
    </source>
</evidence>
<evidence type="ECO:0000256" key="5">
    <source>
        <dbReference type="ARBA" id="ARBA00022857"/>
    </source>
</evidence>
<evidence type="ECO:0000256" key="7">
    <source>
        <dbReference type="ARBA" id="ARBA00025067"/>
    </source>
</evidence>
<dbReference type="GO" id="GO:0050661">
    <property type="term" value="F:NADP binding"/>
    <property type="evidence" value="ECO:0007669"/>
    <property type="project" value="InterPro"/>
</dbReference>
<dbReference type="InterPro" id="IPR017925">
    <property type="entry name" value="DHFR_CS"/>
</dbReference>
<accession>A0A2S7IKN6</accession>
<comment type="caution">
    <text evidence="11">The sequence shown here is derived from an EMBL/GenBank/DDBJ whole genome shotgun (WGS) entry which is preliminary data.</text>
</comment>
<dbReference type="InterPro" id="IPR024072">
    <property type="entry name" value="DHFR-like_dom_sf"/>
</dbReference>
<comment type="function">
    <text evidence="7 8">Key enzyme in folate metabolism. Catalyzes an essential reaction for de novo glycine and purine synthesis, and for DNA precursor synthesis.</text>
</comment>
<dbReference type="PANTHER" id="PTHR48069:SF3">
    <property type="entry name" value="DIHYDROFOLATE REDUCTASE"/>
    <property type="match status" value="1"/>
</dbReference>
<reference evidence="12" key="1">
    <citation type="submission" date="2018-02" db="EMBL/GenBank/DDBJ databases">
        <title>Genome sequencing of Solimonas sp. HR-BB.</title>
        <authorList>
            <person name="Lee Y."/>
            <person name="Jeon C.O."/>
        </authorList>
    </citation>
    <scope>NUCLEOTIDE SEQUENCE [LARGE SCALE GENOMIC DNA]</scope>
    <source>
        <strain evidence="12">HR-U</strain>
    </source>
</reference>
<dbReference type="PRINTS" id="PR00070">
    <property type="entry name" value="DHFR"/>
</dbReference>
<sequence length="163" mass="18697">MKITLVAAMDEHRLIGNHGILPWPFLPNDHAHVERLIAGKKTIMGRKSYDTPDRIWSKAGNIVVTSQPNYQVDPGFLVMNSIEEALDYYKNEEEVMVLGGAQIYSETLPKAHVLELTLIHGQFKGDAYFPEFSTDVFDLIHRQDHPQDDKHSVAYSFLTYQRR</sequence>
<dbReference type="GO" id="GO:0004146">
    <property type="term" value="F:dihydrofolate reductase activity"/>
    <property type="evidence" value="ECO:0007669"/>
    <property type="project" value="UniProtKB-EC"/>
</dbReference>
<evidence type="ECO:0000313" key="12">
    <source>
        <dbReference type="Proteomes" id="UP000239590"/>
    </source>
</evidence>
<dbReference type="RefSeq" id="WP_104709441.1">
    <property type="nucleotide sequence ID" value="NZ_PTRA01000001.1"/>
</dbReference>
<evidence type="ECO:0000256" key="4">
    <source>
        <dbReference type="ARBA" id="ARBA00022563"/>
    </source>
</evidence>
<comment type="catalytic activity">
    <reaction evidence="8">
        <text>(6S)-5,6,7,8-tetrahydrofolate + NADP(+) = 7,8-dihydrofolate + NADPH + H(+)</text>
        <dbReference type="Rhea" id="RHEA:15009"/>
        <dbReference type="ChEBI" id="CHEBI:15378"/>
        <dbReference type="ChEBI" id="CHEBI:57451"/>
        <dbReference type="ChEBI" id="CHEBI:57453"/>
        <dbReference type="ChEBI" id="CHEBI:57783"/>
        <dbReference type="ChEBI" id="CHEBI:58349"/>
        <dbReference type="EC" id="1.5.1.3"/>
    </reaction>
</comment>
<keyword evidence="4 8" id="KW-0554">One-carbon metabolism</keyword>
<evidence type="ECO:0000256" key="9">
    <source>
        <dbReference type="RuleBase" id="RU004474"/>
    </source>
</evidence>
<dbReference type="Proteomes" id="UP000239590">
    <property type="component" value="Unassembled WGS sequence"/>
</dbReference>
<dbReference type="EMBL" id="PTRA01000001">
    <property type="protein sequence ID" value="PQA58188.1"/>
    <property type="molecule type" value="Genomic_DNA"/>
</dbReference>
<dbReference type="Pfam" id="PF00186">
    <property type="entry name" value="DHFR_1"/>
    <property type="match status" value="1"/>
</dbReference>
<protein>
    <recommendedName>
        <fullName evidence="3 8">Dihydrofolate reductase</fullName>
        <ecNumber evidence="3 8">1.5.1.3</ecNumber>
    </recommendedName>
</protein>
<evidence type="ECO:0000256" key="1">
    <source>
        <dbReference type="ARBA" id="ARBA00004903"/>
    </source>
</evidence>
<feature type="domain" description="DHFR" evidence="10">
    <location>
        <begin position="2"/>
        <end position="162"/>
    </location>
</feature>